<dbReference type="AlphaFoldDB" id="A0A2C9U4S4"/>
<proteinExistence type="predicted"/>
<reference evidence="3" key="1">
    <citation type="journal article" date="2016" name="Nat. Biotechnol.">
        <title>Sequencing wild and cultivated cassava and related species reveals extensive interspecific hybridization and genetic diversity.</title>
        <authorList>
            <person name="Bredeson J.V."/>
            <person name="Lyons J.B."/>
            <person name="Prochnik S.E."/>
            <person name="Wu G.A."/>
            <person name="Ha C.M."/>
            <person name="Edsinger-Gonzales E."/>
            <person name="Grimwood J."/>
            <person name="Schmutz J."/>
            <person name="Rabbi I.Y."/>
            <person name="Egesi C."/>
            <person name="Nauluvula P."/>
            <person name="Lebot V."/>
            <person name="Ndunguru J."/>
            <person name="Mkamilo G."/>
            <person name="Bart R.S."/>
            <person name="Setter T.L."/>
            <person name="Gleadow R.M."/>
            <person name="Kulakow P."/>
            <person name="Ferguson M.E."/>
            <person name="Rounsley S."/>
            <person name="Rokhsar D.S."/>
        </authorList>
    </citation>
    <scope>NUCLEOTIDE SEQUENCE [LARGE SCALE GENOMIC DNA]</scope>
    <source>
        <strain evidence="3">cv. AM560-2</strain>
    </source>
</reference>
<protein>
    <submittedName>
        <fullName evidence="2">Uncharacterized protein</fullName>
    </submittedName>
</protein>
<dbReference type="InterPro" id="IPR022251">
    <property type="entry name" value="DUF3774_wound-induced"/>
</dbReference>
<evidence type="ECO:0000256" key="1">
    <source>
        <dbReference type="SAM" id="MobiDB-lite"/>
    </source>
</evidence>
<organism evidence="2 3">
    <name type="scientific">Manihot esculenta</name>
    <name type="common">Cassava</name>
    <name type="synonym">Jatropha manihot</name>
    <dbReference type="NCBI Taxonomy" id="3983"/>
    <lineage>
        <taxon>Eukaryota</taxon>
        <taxon>Viridiplantae</taxon>
        <taxon>Streptophyta</taxon>
        <taxon>Embryophyta</taxon>
        <taxon>Tracheophyta</taxon>
        <taxon>Spermatophyta</taxon>
        <taxon>Magnoliopsida</taxon>
        <taxon>eudicotyledons</taxon>
        <taxon>Gunneridae</taxon>
        <taxon>Pentapetalae</taxon>
        <taxon>rosids</taxon>
        <taxon>fabids</taxon>
        <taxon>Malpighiales</taxon>
        <taxon>Euphorbiaceae</taxon>
        <taxon>Crotonoideae</taxon>
        <taxon>Manihoteae</taxon>
        <taxon>Manihot</taxon>
    </lineage>
</organism>
<evidence type="ECO:0000313" key="2">
    <source>
        <dbReference type="EMBL" id="OAY24663.1"/>
    </source>
</evidence>
<feature type="region of interest" description="Disordered" evidence="1">
    <location>
        <begin position="15"/>
        <end position="57"/>
    </location>
</feature>
<keyword evidence="3" id="KW-1185">Reference proteome</keyword>
<dbReference type="Proteomes" id="UP000091857">
    <property type="component" value="Chromosome 17"/>
</dbReference>
<evidence type="ECO:0000313" key="3">
    <source>
        <dbReference type="Proteomes" id="UP000091857"/>
    </source>
</evidence>
<name>A0A2C9U4S4_MANES</name>
<accession>A0A2C9U4S4</accession>
<gene>
    <name evidence="2" type="ORF">MANES_17G033400v8</name>
</gene>
<dbReference type="Pfam" id="PF12609">
    <property type="entry name" value="DUF3774"/>
    <property type="match status" value="1"/>
</dbReference>
<comment type="caution">
    <text evidence="2">The sequence shown here is derived from an EMBL/GenBank/DDBJ whole genome shotgun (WGS) entry which is preliminary data.</text>
</comment>
<dbReference type="OMA" id="FNCWAQS"/>
<dbReference type="EMBL" id="CM004403">
    <property type="protein sequence ID" value="OAY24663.1"/>
    <property type="molecule type" value="Genomic_DNA"/>
</dbReference>
<dbReference type="Gramene" id="Manes.17G033400.1.v8.1">
    <property type="protein sequence ID" value="Manes.17G033400.1.v8.1.CDS.1"/>
    <property type="gene ID" value="Manes.17G033400.v8.1"/>
</dbReference>
<sequence>MSYINRICKAASVVSIQGHSDHDSKRNSTPQRSNASNKDYFSSGNSGGDEERKKKQAEESFQRVMYFNCWAQS</sequence>
<feature type="compositionally biased region" description="Polar residues" evidence="1">
    <location>
        <begin position="27"/>
        <end position="44"/>
    </location>
</feature>